<dbReference type="InterPro" id="IPR011990">
    <property type="entry name" value="TPR-like_helical_dom_sf"/>
</dbReference>
<proteinExistence type="predicted"/>
<dbReference type="Gene3D" id="1.25.40.10">
    <property type="entry name" value="Tetratricopeptide repeat domain"/>
    <property type="match status" value="2"/>
</dbReference>
<dbReference type="STRING" id="78410.A0A0P7BU61"/>
<reference evidence="1 2" key="1">
    <citation type="submission" date="2015-09" db="EMBL/GenBank/DDBJ databases">
        <title>Draft genome of a European isolate of the apple canker pathogen Neonectria ditissima.</title>
        <authorList>
            <person name="Gomez-Cortecero A."/>
            <person name="Harrison R.J."/>
            <person name="Armitage A.D."/>
        </authorList>
    </citation>
    <scope>NUCLEOTIDE SEQUENCE [LARGE SCALE GENOMIC DNA]</scope>
    <source>
        <strain evidence="1 2">R09/05</strain>
    </source>
</reference>
<keyword evidence="2" id="KW-1185">Reference proteome</keyword>
<dbReference type="SMART" id="SM00028">
    <property type="entry name" value="TPR"/>
    <property type="match status" value="2"/>
</dbReference>
<dbReference type="OrthoDB" id="3799082at2759"/>
<sequence length="344" mass="39293">MCKLLNFRYPKSDTTWSHWGKWEICAKYFPHVMSVAQTYENSAKMEKNKMAMSPELSRVIRNCAWYQYECGNHVACLELVEITKHGCEDKDGLEYAHLCSHGACALYELHEVDQGKKLIESSFAIRNALLEPDDGQLANTFSNRGLLEASECKYAEALASFDAALRIRQKLKNVYLAANHVLKESLCKKEGSKMDILRTVQLFWQGNIELERGDITKAKTIFGEGRQIVASLVPTYIVVSAFEYKLGLIDLRCGDIDNAVKHFDEAIGIAKYREIRGEQGRAYRMKAVALRKKPTSSHAELAEAKECEVACREIEDEYYKNRNLETGNVTEDQMFDRMICAQRR</sequence>
<dbReference type="AlphaFoldDB" id="A0A0P7BU61"/>
<evidence type="ECO:0008006" key="3">
    <source>
        <dbReference type="Google" id="ProtNLM"/>
    </source>
</evidence>
<dbReference type="InterPro" id="IPR019734">
    <property type="entry name" value="TPR_rpt"/>
</dbReference>
<dbReference type="SUPFAM" id="SSF48452">
    <property type="entry name" value="TPR-like"/>
    <property type="match status" value="1"/>
</dbReference>
<organism evidence="1 2">
    <name type="scientific">Neonectria ditissima</name>
    <dbReference type="NCBI Taxonomy" id="78410"/>
    <lineage>
        <taxon>Eukaryota</taxon>
        <taxon>Fungi</taxon>
        <taxon>Dikarya</taxon>
        <taxon>Ascomycota</taxon>
        <taxon>Pezizomycotina</taxon>
        <taxon>Sordariomycetes</taxon>
        <taxon>Hypocreomycetidae</taxon>
        <taxon>Hypocreales</taxon>
        <taxon>Nectriaceae</taxon>
        <taxon>Neonectria</taxon>
    </lineage>
</organism>
<name>A0A0P7BU61_9HYPO</name>
<protein>
    <recommendedName>
        <fullName evidence="3">MalT-like TPR region domain-containing protein</fullName>
    </recommendedName>
</protein>
<gene>
    <name evidence="1" type="ORF">AK830_g1644</name>
</gene>
<evidence type="ECO:0000313" key="1">
    <source>
        <dbReference type="EMBL" id="KPM44912.1"/>
    </source>
</evidence>
<dbReference type="Proteomes" id="UP000050424">
    <property type="component" value="Unassembled WGS sequence"/>
</dbReference>
<comment type="caution">
    <text evidence="1">The sequence shown here is derived from an EMBL/GenBank/DDBJ whole genome shotgun (WGS) entry which is preliminary data.</text>
</comment>
<evidence type="ECO:0000313" key="2">
    <source>
        <dbReference type="Proteomes" id="UP000050424"/>
    </source>
</evidence>
<accession>A0A0P7BU61</accession>
<dbReference type="EMBL" id="LKCW01000013">
    <property type="protein sequence ID" value="KPM44912.1"/>
    <property type="molecule type" value="Genomic_DNA"/>
</dbReference>